<organism evidence="2 3">
    <name type="scientific">Virgibacillus kekensis</name>
    <dbReference type="NCBI Taxonomy" id="202261"/>
    <lineage>
        <taxon>Bacteria</taxon>
        <taxon>Bacillati</taxon>
        <taxon>Bacillota</taxon>
        <taxon>Bacilli</taxon>
        <taxon>Bacillales</taxon>
        <taxon>Bacillaceae</taxon>
        <taxon>Virgibacillus</taxon>
    </lineage>
</organism>
<dbReference type="Proteomes" id="UP001595989">
    <property type="component" value="Unassembled WGS sequence"/>
</dbReference>
<dbReference type="NCBIfam" id="NF041644">
    <property type="entry name" value="CBO0543_fam"/>
    <property type="match status" value="1"/>
</dbReference>
<feature type="transmembrane region" description="Helical" evidence="1">
    <location>
        <begin position="126"/>
        <end position="147"/>
    </location>
</feature>
<name>A0ABV9DP99_9BACI</name>
<comment type="caution">
    <text evidence="2">The sequence shown here is derived from an EMBL/GenBank/DDBJ whole genome shotgun (WGS) entry which is preliminary data.</text>
</comment>
<keyword evidence="3" id="KW-1185">Reference proteome</keyword>
<accession>A0ABV9DP99</accession>
<feature type="transmembrane region" description="Helical" evidence="1">
    <location>
        <begin position="27"/>
        <end position="47"/>
    </location>
</feature>
<keyword evidence="1" id="KW-0812">Transmembrane</keyword>
<evidence type="ECO:0000256" key="1">
    <source>
        <dbReference type="SAM" id="Phobius"/>
    </source>
</evidence>
<proteinExistence type="predicted"/>
<feature type="transmembrane region" description="Helical" evidence="1">
    <location>
        <begin position="59"/>
        <end position="82"/>
    </location>
</feature>
<keyword evidence="1" id="KW-0472">Membrane</keyword>
<dbReference type="EMBL" id="JBHSFU010000015">
    <property type="protein sequence ID" value="MFC4560199.1"/>
    <property type="molecule type" value="Genomic_DNA"/>
</dbReference>
<reference evidence="3" key="1">
    <citation type="journal article" date="2019" name="Int. J. Syst. Evol. Microbiol.">
        <title>The Global Catalogue of Microorganisms (GCM) 10K type strain sequencing project: providing services to taxonomists for standard genome sequencing and annotation.</title>
        <authorList>
            <consortium name="The Broad Institute Genomics Platform"/>
            <consortium name="The Broad Institute Genome Sequencing Center for Infectious Disease"/>
            <person name="Wu L."/>
            <person name="Ma J."/>
        </authorList>
    </citation>
    <scope>NUCLEOTIDE SEQUENCE [LARGE SCALE GENOMIC DNA]</scope>
    <source>
        <strain evidence="3">CGMCC 4.7426</strain>
    </source>
</reference>
<feature type="transmembrane region" description="Helical" evidence="1">
    <location>
        <begin position="94"/>
        <end position="114"/>
    </location>
</feature>
<gene>
    <name evidence="2" type="ORF">ACFO3D_18750</name>
</gene>
<sequence length="149" mass="17641">MVFLLISVVVFLAVTFLAPKKIKRSELYAVALFSIVLGFVTDITADLKYNVYGYIKPGVQFTGFLPILILFPTAGILYMNFFPFNKAFVLKLRYTFFWTIFCLTFEFLSIKSGYFYHNGWKYWHSALTYPFLFWLHILHLRFFRWFAGS</sequence>
<dbReference type="RefSeq" id="WP_390299870.1">
    <property type="nucleotide sequence ID" value="NZ_JBHSFU010000015.1"/>
</dbReference>
<keyword evidence="1" id="KW-1133">Transmembrane helix</keyword>
<evidence type="ECO:0000313" key="3">
    <source>
        <dbReference type="Proteomes" id="UP001595989"/>
    </source>
</evidence>
<evidence type="ECO:0000313" key="2">
    <source>
        <dbReference type="EMBL" id="MFC4560199.1"/>
    </source>
</evidence>
<protein>
    <submittedName>
        <fullName evidence="2">CBO0543 family protein</fullName>
    </submittedName>
</protein>
<dbReference type="InterPro" id="IPR048147">
    <property type="entry name" value="CBO0543-like"/>
</dbReference>